<organism evidence="2 3">
    <name type="scientific">Arthrobacter methylotrophus</name>
    <dbReference type="NCBI Taxonomy" id="121291"/>
    <lineage>
        <taxon>Bacteria</taxon>
        <taxon>Bacillati</taxon>
        <taxon>Actinomycetota</taxon>
        <taxon>Actinomycetes</taxon>
        <taxon>Micrococcales</taxon>
        <taxon>Micrococcaceae</taxon>
        <taxon>Arthrobacter</taxon>
    </lineage>
</organism>
<evidence type="ECO:0000313" key="3">
    <source>
        <dbReference type="Proteomes" id="UP001589536"/>
    </source>
</evidence>
<name>A0ABV5UTP4_9MICC</name>
<evidence type="ECO:0000313" key="2">
    <source>
        <dbReference type="EMBL" id="MFB9715599.1"/>
    </source>
</evidence>
<keyword evidence="3" id="KW-1185">Reference proteome</keyword>
<gene>
    <name evidence="2" type="ORF">ACFFPI_15965</name>
</gene>
<dbReference type="InterPro" id="IPR041657">
    <property type="entry name" value="HTH_17"/>
</dbReference>
<dbReference type="Pfam" id="PF12728">
    <property type="entry name" value="HTH_17"/>
    <property type="match status" value="1"/>
</dbReference>
<sequence>MIEGYGRSRRYVSGVVVLSRKDAFLLSNVLDKQAAPKALRGSNEDLIDCLRAIGLARSEFAAFINARKTAKKDESNQDLDKWLTPLQIADQLSITHSAIRQALKDGRLVGVKVDGRWRVSPSDLDSYKALRNERRTA</sequence>
<dbReference type="RefSeq" id="WP_345050634.1">
    <property type="nucleotide sequence ID" value="NZ_BAABED010000001.1"/>
</dbReference>
<dbReference type="Proteomes" id="UP001589536">
    <property type="component" value="Unassembled WGS sequence"/>
</dbReference>
<evidence type="ECO:0000259" key="1">
    <source>
        <dbReference type="Pfam" id="PF12728"/>
    </source>
</evidence>
<feature type="domain" description="Helix-turn-helix" evidence="1">
    <location>
        <begin position="82"/>
        <end position="128"/>
    </location>
</feature>
<comment type="caution">
    <text evidence="2">The sequence shown here is derived from an EMBL/GenBank/DDBJ whole genome shotgun (WGS) entry which is preliminary data.</text>
</comment>
<proteinExistence type="predicted"/>
<accession>A0ABV5UTP4</accession>
<reference evidence="2 3" key="1">
    <citation type="submission" date="2024-09" db="EMBL/GenBank/DDBJ databases">
        <authorList>
            <person name="Sun Q."/>
            <person name="Mori K."/>
        </authorList>
    </citation>
    <scope>NUCLEOTIDE SEQUENCE [LARGE SCALE GENOMIC DNA]</scope>
    <source>
        <strain evidence="2 3">JCM 13519</strain>
    </source>
</reference>
<dbReference type="EMBL" id="JBHMBH010000036">
    <property type="protein sequence ID" value="MFB9715599.1"/>
    <property type="molecule type" value="Genomic_DNA"/>
</dbReference>
<protein>
    <submittedName>
        <fullName evidence="2">Helix-turn-helix domain-containing protein</fullName>
    </submittedName>
</protein>